<keyword evidence="3" id="KW-0862">Zinc</keyword>
<protein>
    <recommendedName>
        <fullName evidence="6">C2HC/C3H-type domain-containing protein</fullName>
    </recommendedName>
</protein>
<evidence type="ECO:0000256" key="4">
    <source>
        <dbReference type="PROSITE-ProRule" id="PRU01371"/>
    </source>
</evidence>
<dbReference type="GO" id="GO:0008270">
    <property type="term" value="F:zinc ion binding"/>
    <property type="evidence" value="ECO:0007669"/>
    <property type="project" value="UniProtKB-KW"/>
</dbReference>
<feature type="domain" description="C2HC/C3H-type" evidence="6">
    <location>
        <begin position="267"/>
        <end position="296"/>
    </location>
</feature>
<keyword evidence="1" id="KW-0479">Metal-binding</keyword>
<feature type="compositionally biased region" description="Basic and acidic residues" evidence="5">
    <location>
        <begin position="60"/>
        <end position="89"/>
    </location>
</feature>
<comment type="caution">
    <text evidence="7">The sequence shown here is derived from an EMBL/GenBank/DDBJ whole genome shotgun (WGS) entry which is preliminary data.</text>
</comment>
<feature type="compositionally biased region" description="Basic and acidic residues" evidence="5">
    <location>
        <begin position="232"/>
        <end position="243"/>
    </location>
</feature>
<feature type="region of interest" description="Disordered" evidence="5">
    <location>
        <begin position="286"/>
        <end position="314"/>
    </location>
</feature>
<organism evidence="7 8">
    <name type="scientific">Caerostris darwini</name>
    <dbReference type="NCBI Taxonomy" id="1538125"/>
    <lineage>
        <taxon>Eukaryota</taxon>
        <taxon>Metazoa</taxon>
        <taxon>Ecdysozoa</taxon>
        <taxon>Arthropoda</taxon>
        <taxon>Chelicerata</taxon>
        <taxon>Arachnida</taxon>
        <taxon>Araneae</taxon>
        <taxon>Araneomorphae</taxon>
        <taxon>Entelegynae</taxon>
        <taxon>Araneoidea</taxon>
        <taxon>Araneidae</taxon>
        <taxon>Caerostris</taxon>
    </lineage>
</organism>
<gene>
    <name evidence="7" type="primary">AVEN_91071_1</name>
    <name evidence="7" type="ORF">CDAR_411661</name>
</gene>
<keyword evidence="8" id="KW-1185">Reference proteome</keyword>
<evidence type="ECO:0000313" key="8">
    <source>
        <dbReference type="Proteomes" id="UP001054837"/>
    </source>
</evidence>
<feature type="compositionally biased region" description="Basic and acidic residues" evidence="5">
    <location>
        <begin position="295"/>
        <end position="314"/>
    </location>
</feature>
<reference evidence="7 8" key="1">
    <citation type="submission" date="2021-06" db="EMBL/GenBank/DDBJ databases">
        <title>Caerostris darwini draft genome.</title>
        <authorList>
            <person name="Kono N."/>
            <person name="Arakawa K."/>
        </authorList>
    </citation>
    <scope>NUCLEOTIDE SEQUENCE [LARGE SCALE GENOMIC DNA]</scope>
</reference>
<dbReference type="InterPro" id="IPR049899">
    <property type="entry name" value="Znf_C2HC_C3H"/>
</dbReference>
<dbReference type="Proteomes" id="UP001054837">
    <property type="component" value="Unassembled WGS sequence"/>
</dbReference>
<evidence type="ECO:0000256" key="2">
    <source>
        <dbReference type="ARBA" id="ARBA00022771"/>
    </source>
</evidence>
<feature type="compositionally biased region" description="Basic and acidic residues" evidence="5">
    <location>
        <begin position="142"/>
        <end position="170"/>
    </location>
</feature>
<accession>A0AAV4MLW7</accession>
<keyword evidence="2 4" id="KW-0863">Zinc-finger</keyword>
<evidence type="ECO:0000259" key="6">
    <source>
        <dbReference type="PROSITE" id="PS52027"/>
    </source>
</evidence>
<feature type="region of interest" description="Disordered" evidence="5">
    <location>
        <begin position="54"/>
        <end position="261"/>
    </location>
</feature>
<evidence type="ECO:0000256" key="5">
    <source>
        <dbReference type="SAM" id="MobiDB-lite"/>
    </source>
</evidence>
<dbReference type="PROSITE" id="PS52027">
    <property type="entry name" value="ZF_C2HC_C3H"/>
    <property type="match status" value="1"/>
</dbReference>
<feature type="compositionally biased region" description="Polar residues" evidence="5">
    <location>
        <begin position="171"/>
        <end position="181"/>
    </location>
</feature>
<evidence type="ECO:0000256" key="1">
    <source>
        <dbReference type="ARBA" id="ARBA00022723"/>
    </source>
</evidence>
<evidence type="ECO:0000313" key="7">
    <source>
        <dbReference type="EMBL" id="GIX71789.1"/>
    </source>
</evidence>
<name>A0AAV4MLW7_9ARAC</name>
<proteinExistence type="predicted"/>
<evidence type="ECO:0000256" key="3">
    <source>
        <dbReference type="ARBA" id="ARBA00022833"/>
    </source>
</evidence>
<dbReference type="AlphaFoldDB" id="A0AAV4MLW7"/>
<dbReference type="EMBL" id="BPLQ01000482">
    <property type="protein sequence ID" value="GIX71789.1"/>
    <property type="molecule type" value="Genomic_DNA"/>
</dbReference>
<sequence length="314" mass="35691">MTSEAPFFQCRLCGLRYRSDKFIEHENQCPYEARNSKNSLKNIPKVVKSSAPSINTGINELRDTEKYFEKGRRMSESTEKKKKDPKSNEESDDSPFSQSNRTETETTYDEFTGEKTETKTTYGPGGKETIETSTKYKGPAGKGKDTKTLGEIKEIKDKTEESEMKQKEDSTPSSGTKTGNLSEKKTSKEQQERSHSNEEQMKQKSSKDKDEEGASDEKEKDKMAKTPYPSEEDLKTSKPKSEDTIGASNLPELDVQAQKAYEKHQKELVPCAHCERKFKPDRLSTHEGACINRPKGREYMVPEDSKKEDFTPET</sequence>
<dbReference type="Gene3D" id="3.30.160.60">
    <property type="entry name" value="Classic Zinc Finger"/>
    <property type="match status" value="1"/>
</dbReference>
<feature type="compositionally biased region" description="Basic and acidic residues" evidence="5">
    <location>
        <begin position="182"/>
        <end position="224"/>
    </location>
</feature>
<dbReference type="Pfam" id="PF13913">
    <property type="entry name" value="zf-C2HC_2"/>
    <property type="match status" value="1"/>
</dbReference>